<dbReference type="Pfam" id="PF08159">
    <property type="entry name" value="NUC153"/>
    <property type="match status" value="1"/>
</dbReference>
<protein>
    <recommendedName>
        <fullName evidence="10">NUC153 domain-containing protein</fullName>
    </recommendedName>
</protein>
<feature type="compositionally biased region" description="Basic and acidic residues" evidence="5">
    <location>
        <begin position="51"/>
        <end position="67"/>
    </location>
</feature>
<evidence type="ECO:0008006" key="10">
    <source>
        <dbReference type="Google" id="ProtNLM"/>
    </source>
</evidence>
<feature type="region of interest" description="Disordered" evidence="5">
    <location>
        <begin position="1"/>
        <end position="175"/>
    </location>
</feature>
<feature type="compositionally biased region" description="Acidic residues" evidence="5">
    <location>
        <begin position="306"/>
        <end position="321"/>
    </location>
</feature>
<sequence length="632" mass="72039">MGSDKKTKKKNKHSHSNSHGGGPDVKLITDSRFASVQSDPRFKRAPKHKTKVEIDSRFNRMFTDKRFAPSSAPVDKRGKPKKQSSDNFLKSYYRVEEKKEEEEEEEERKGEAVVKLGGDESETEQSGESDASESEEEDDDDVVSWESDASIDTDDDDDEELNVEYEPEEPEEHVPEIEKETHRLAVVNMDWRHVKSARYYFAVVECDSVATADYLYKACDGVEFERSSNVLDLRFIPDSMEFKHPPRDVATEVPANYEGLNFQTKALQLSNINLSWDEDEPDRVKTLKRKFDADQLAELELKEFLASDDSESDEEGEDEEGEGKSDKKQKKRDMYRALLGSGNGSDGDEEEDDDDQDMELTFNTGLEDISKRMMEKKDKKQETVWETKLRQQREKKKLRKHRSKNSSEDEGSDNDQEAINEPGDFFEDDSDEEEPKKSNKGKSKKRNKQEEDTSGQAEATKNELELLLADDDTMAAGTGAKGYNLKRRKGKDGKKIKLTLEDDKIPQIVEDPRFSSLFSSPAFALDPTDPRFERSSSTYARLVSQQKEKAREVEQLALVEPQAVTNEHLKSDAVGSSKKEKDELSVLVKMVKTKSKQIKLPSNEKSGKKEKKEKDTPVASVNWKTKALKKSK</sequence>
<keyword evidence="4" id="KW-0539">Nucleus</keyword>
<dbReference type="GO" id="GO:0006364">
    <property type="term" value="P:rRNA processing"/>
    <property type="evidence" value="ECO:0007669"/>
    <property type="project" value="InterPro"/>
</dbReference>
<comment type="similarity">
    <text evidence="2">Belongs to the ESF1 family.</text>
</comment>
<reference evidence="8 9" key="1">
    <citation type="journal article" date="2020" name="bioRxiv">
        <title>Sequence and annotation of 42 cannabis genomes reveals extensive copy number variation in cannabinoid synthesis and pathogen resistance genes.</title>
        <authorList>
            <person name="Mckernan K.J."/>
            <person name="Helbert Y."/>
            <person name="Kane L.T."/>
            <person name="Ebling H."/>
            <person name="Zhang L."/>
            <person name="Liu B."/>
            <person name="Eaton Z."/>
            <person name="Mclaughlin S."/>
            <person name="Kingan S."/>
            <person name="Baybayan P."/>
            <person name="Concepcion G."/>
            <person name="Jordan M."/>
            <person name="Riva A."/>
            <person name="Barbazuk W."/>
            <person name="Harkins T."/>
        </authorList>
    </citation>
    <scope>NUCLEOTIDE SEQUENCE [LARGE SCALE GENOMIC DNA]</scope>
    <source>
        <strain evidence="9">cv. Jamaican Lion 4</strain>
        <tissue evidence="8">Leaf</tissue>
    </source>
</reference>
<feature type="domain" description="NUC153" evidence="6">
    <location>
        <begin position="511"/>
        <end position="534"/>
    </location>
</feature>
<dbReference type="PANTHER" id="PTHR12202">
    <property type="entry name" value="ESF1 HOMOLOG"/>
    <property type="match status" value="1"/>
</dbReference>
<feature type="compositionally biased region" description="Basic residues" evidence="5">
    <location>
        <begin position="393"/>
        <end position="404"/>
    </location>
</feature>
<feature type="compositionally biased region" description="Basic residues" evidence="5">
    <location>
        <begin position="1"/>
        <end position="16"/>
    </location>
</feature>
<dbReference type="InterPro" id="IPR039754">
    <property type="entry name" value="Esf1"/>
</dbReference>
<evidence type="ECO:0000256" key="4">
    <source>
        <dbReference type="ARBA" id="ARBA00023242"/>
    </source>
</evidence>
<dbReference type="InterPro" id="IPR056750">
    <property type="entry name" value="RRM_ESF1"/>
</dbReference>
<evidence type="ECO:0000259" key="6">
    <source>
        <dbReference type="Pfam" id="PF08159"/>
    </source>
</evidence>
<evidence type="ECO:0000259" key="7">
    <source>
        <dbReference type="Pfam" id="PF25121"/>
    </source>
</evidence>
<organism evidence="8 9">
    <name type="scientific">Cannabis sativa</name>
    <name type="common">Hemp</name>
    <name type="synonym">Marijuana</name>
    <dbReference type="NCBI Taxonomy" id="3483"/>
    <lineage>
        <taxon>Eukaryota</taxon>
        <taxon>Viridiplantae</taxon>
        <taxon>Streptophyta</taxon>
        <taxon>Embryophyta</taxon>
        <taxon>Tracheophyta</taxon>
        <taxon>Spermatophyta</taxon>
        <taxon>Magnoliopsida</taxon>
        <taxon>eudicotyledons</taxon>
        <taxon>Gunneridae</taxon>
        <taxon>Pentapetalae</taxon>
        <taxon>rosids</taxon>
        <taxon>fabids</taxon>
        <taxon>Rosales</taxon>
        <taxon>Cannabaceae</taxon>
        <taxon>Cannabis</taxon>
    </lineage>
</organism>
<accession>A0A7J6F1V2</accession>
<dbReference type="Proteomes" id="UP000583929">
    <property type="component" value="Unassembled WGS sequence"/>
</dbReference>
<dbReference type="GO" id="GO:0003723">
    <property type="term" value="F:RNA binding"/>
    <property type="evidence" value="ECO:0007669"/>
    <property type="project" value="TreeGrafter"/>
</dbReference>
<evidence type="ECO:0000256" key="3">
    <source>
        <dbReference type="ARBA" id="ARBA00023054"/>
    </source>
</evidence>
<dbReference type="AlphaFoldDB" id="A0A7J6F1V2"/>
<keyword evidence="9" id="KW-1185">Reference proteome</keyword>
<feature type="compositionally biased region" description="Basic and acidic residues" evidence="5">
    <location>
        <begin position="605"/>
        <end position="616"/>
    </location>
</feature>
<feature type="region of interest" description="Disordered" evidence="5">
    <location>
        <begin position="302"/>
        <end position="469"/>
    </location>
</feature>
<feature type="compositionally biased region" description="Acidic residues" evidence="5">
    <location>
        <begin position="119"/>
        <end position="171"/>
    </location>
</feature>
<gene>
    <name evidence="8" type="ORF">G4B88_028607</name>
</gene>
<dbReference type="EMBL" id="JAATIQ010000280">
    <property type="protein sequence ID" value="KAF4364684.1"/>
    <property type="molecule type" value="Genomic_DNA"/>
</dbReference>
<dbReference type="Pfam" id="PF25121">
    <property type="entry name" value="RRM_ESF1"/>
    <property type="match status" value="1"/>
</dbReference>
<keyword evidence="3" id="KW-0175">Coiled coil</keyword>
<comment type="subcellular location">
    <subcellularLocation>
        <location evidence="1">Nucleus</location>
        <location evidence="1">Nucleolus</location>
    </subcellularLocation>
</comment>
<comment type="caution">
    <text evidence="8">The sequence shown here is derived from an EMBL/GenBank/DDBJ whole genome shotgun (WGS) entry which is preliminary data.</text>
</comment>
<feature type="compositionally biased region" description="Basic residues" evidence="5">
    <location>
        <begin position="438"/>
        <end position="447"/>
    </location>
</feature>
<feature type="domain" description="ESF1 RRM" evidence="7">
    <location>
        <begin position="198"/>
        <end position="251"/>
    </location>
</feature>
<feature type="compositionally biased region" description="Acidic residues" evidence="5">
    <location>
        <begin position="408"/>
        <end position="433"/>
    </location>
</feature>
<dbReference type="PANTHER" id="PTHR12202:SF0">
    <property type="entry name" value="ESF1 HOMOLOG"/>
    <property type="match status" value="1"/>
</dbReference>
<proteinExistence type="inferred from homology"/>
<feature type="compositionally biased region" description="Basic and acidic residues" evidence="5">
    <location>
        <begin position="368"/>
        <end position="392"/>
    </location>
</feature>
<feature type="compositionally biased region" description="Acidic residues" evidence="5">
    <location>
        <begin position="346"/>
        <end position="358"/>
    </location>
</feature>
<dbReference type="GO" id="GO:0005730">
    <property type="term" value="C:nucleolus"/>
    <property type="evidence" value="ECO:0007669"/>
    <property type="project" value="UniProtKB-SubCell"/>
</dbReference>
<name>A0A7J6F1V2_CANSA</name>
<dbReference type="InterPro" id="IPR012580">
    <property type="entry name" value="NUC153"/>
</dbReference>
<feature type="region of interest" description="Disordered" evidence="5">
    <location>
        <begin position="595"/>
        <end position="632"/>
    </location>
</feature>
<evidence type="ECO:0000256" key="2">
    <source>
        <dbReference type="ARBA" id="ARBA00009087"/>
    </source>
</evidence>
<evidence type="ECO:0000256" key="5">
    <source>
        <dbReference type="SAM" id="MobiDB-lite"/>
    </source>
</evidence>
<evidence type="ECO:0000313" key="8">
    <source>
        <dbReference type="EMBL" id="KAF4364684.1"/>
    </source>
</evidence>
<evidence type="ECO:0000313" key="9">
    <source>
        <dbReference type="Proteomes" id="UP000583929"/>
    </source>
</evidence>
<evidence type="ECO:0000256" key="1">
    <source>
        <dbReference type="ARBA" id="ARBA00004604"/>
    </source>
</evidence>